<accession>A0A6I4MVN6</accession>
<dbReference type="Pfam" id="PF14023">
    <property type="entry name" value="Bestrophin-like"/>
    <property type="match status" value="1"/>
</dbReference>
<name>A0A6I4MVN6_9ACTN</name>
<protein>
    <submittedName>
        <fullName evidence="2">DUF4239 domain-containing protein</fullName>
    </submittedName>
</protein>
<dbReference type="RefSeq" id="WP_151599455.1">
    <property type="nucleotide sequence ID" value="NZ_WBMS02000055.1"/>
</dbReference>
<feature type="transmembrane region" description="Helical" evidence="1">
    <location>
        <begin position="40"/>
        <end position="60"/>
    </location>
</feature>
<dbReference type="Proteomes" id="UP000462055">
    <property type="component" value="Unassembled WGS sequence"/>
</dbReference>
<proteinExistence type="predicted"/>
<keyword evidence="1" id="KW-0812">Transmembrane</keyword>
<gene>
    <name evidence="2" type="ORF">F8568_041480</name>
</gene>
<reference evidence="2" key="1">
    <citation type="submission" date="2019-12" db="EMBL/GenBank/DDBJ databases">
        <title>Actinomadura physcomitrii sp. nov., a novel actinomycete isolated from moss [Physcomitrium sphaericum (Ludw) Fuernr].</title>
        <authorList>
            <person name="Zhuang X."/>
        </authorList>
    </citation>
    <scope>NUCLEOTIDE SEQUENCE [LARGE SCALE GENOMIC DNA]</scope>
    <source>
        <strain evidence="2">LD22</strain>
    </source>
</reference>
<organism evidence="2 3">
    <name type="scientific">Actinomadura physcomitrii</name>
    <dbReference type="NCBI Taxonomy" id="2650748"/>
    <lineage>
        <taxon>Bacteria</taxon>
        <taxon>Bacillati</taxon>
        <taxon>Actinomycetota</taxon>
        <taxon>Actinomycetes</taxon>
        <taxon>Streptosporangiales</taxon>
        <taxon>Thermomonosporaceae</taxon>
        <taxon>Actinomadura</taxon>
    </lineage>
</organism>
<keyword evidence="3" id="KW-1185">Reference proteome</keyword>
<keyword evidence="1" id="KW-0472">Membrane</keyword>
<dbReference type="EMBL" id="WBMS02000055">
    <property type="protein sequence ID" value="MWA06709.1"/>
    <property type="molecule type" value="Genomic_DNA"/>
</dbReference>
<evidence type="ECO:0000256" key="1">
    <source>
        <dbReference type="SAM" id="Phobius"/>
    </source>
</evidence>
<sequence>MIIYIAAAACAVIVVILASRLVRRARHGVDDPDPDGPTTAHTGAMLSALFLLAFAIAIVVPWTNADSARSNTYAESQAVVEAYWAASRLPAADAQRVQAGLRDYVRIVRGPEWRLMRDHGRLSAAGWTTLDGLRREVIAVGTPTDQLQNAQGAVLDHLTEISAARHQRAMDAKTTPPAGLLVVTVLTGIVVMLLPLFAGARPRGMTLIPLALMAGLLAAGVYLVFDIAHVFRGGLAVHPDAYTGAAAELRRITGGG</sequence>
<feature type="transmembrane region" description="Helical" evidence="1">
    <location>
        <begin position="204"/>
        <end position="225"/>
    </location>
</feature>
<comment type="caution">
    <text evidence="2">The sequence shown here is derived from an EMBL/GenBank/DDBJ whole genome shotgun (WGS) entry which is preliminary data.</text>
</comment>
<evidence type="ECO:0000313" key="3">
    <source>
        <dbReference type="Proteomes" id="UP000462055"/>
    </source>
</evidence>
<dbReference type="InterPro" id="IPR025333">
    <property type="entry name" value="DUF4239"/>
</dbReference>
<evidence type="ECO:0000313" key="2">
    <source>
        <dbReference type="EMBL" id="MWA06709.1"/>
    </source>
</evidence>
<dbReference type="AlphaFoldDB" id="A0A6I4MVN6"/>
<feature type="transmembrane region" description="Helical" evidence="1">
    <location>
        <begin position="178"/>
        <end position="198"/>
    </location>
</feature>
<keyword evidence="1" id="KW-1133">Transmembrane helix</keyword>